<dbReference type="InterPro" id="IPR036388">
    <property type="entry name" value="WH-like_DNA-bd_sf"/>
</dbReference>
<evidence type="ECO:0000313" key="2">
    <source>
        <dbReference type="Proteomes" id="UP000324800"/>
    </source>
</evidence>
<dbReference type="Proteomes" id="UP000324800">
    <property type="component" value="Unassembled WGS sequence"/>
</dbReference>
<gene>
    <name evidence="1" type="ORF">EZS28_045537</name>
</gene>
<dbReference type="Gene3D" id="1.10.10.10">
    <property type="entry name" value="Winged helix-like DNA-binding domain superfamily/Winged helix DNA-binding domain"/>
    <property type="match status" value="1"/>
</dbReference>
<evidence type="ECO:0000313" key="1">
    <source>
        <dbReference type="EMBL" id="KAA6358936.1"/>
    </source>
</evidence>
<dbReference type="EMBL" id="SNRW01029148">
    <property type="protein sequence ID" value="KAA6358936.1"/>
    <property type="molecule type" value="Genomic_DNA"/>
</dbReference>
<proteinExistence type="predicted"/>
<organism evidence="1 2">
    <name type="scientific">Streblomastix strix</name>
    <dbReference type="NCBI Taxonomy" id="222440"/>
    <lineage>
        <taxon>Eukaryota</taxon>
        <taxon>Metamonada</taxon>
        <taxon>Preaxostyla</taxon>
        <taxon>Oxymonadida</taxon>
        <taxon>Streblomastigidae</taxon>
        <taxon>Streblomastix</taxon>
    </lineage>
</organism>
<evidence type="ECO:0008006" key="3">
    <source>
        <dbReference type="Google" id="ProtNLM"/>
    </source>
</evidence>
<comment type="caution">
    <text evidence="1">The sequence shown here is derived from an EMBL/GenBank/DDBJ whole genome shotgun (WGS) entry which is preliminary data.</text>
</comment>
<name>A0A5J4TKC7_9EUKA</name>
<sequence>MGLTSESFIKMRGINTLPAIKSEIIKIYNKTKNFRETAKLTAIPYSTVRRIIKKQSVHILSKKTGGQRKLTKRAVRQMKMNAKKNLRQEVRFLAEVSSIKVHYTTVARSLKDANLRILKRNHRPRLMS</sequence>
<accession>A0A5J4TKC7</accession>
<dbReference type="AlphaFoldDB" id="A0A5J4TKC7"/>
<reference evidence="1 2" key="1">
    <citation type="submission" date="2019-03" db="EMBL/GenBank/DDBJ databases">
        <title>Single cell metagenomics reveals metabolic interactions within the superorganism composed of flagellate Streblomastix strix and complex community of Bacteroidetes bacteria on its surface.</title>
        <authorList>
            <person name="Treitli S.C."/>
            <person name="Kolisko M."/>
            <person name="Husnik F."/>
            <person name="Keeling P."/>
            <person name="Hampl V."/>
        </authorList>
    </citation>
    <scope>NUCLEOTIDE SEQUENCE [LARGE SCALE GENOMIC DNA]</scope>
    <source>
        <strain evidence="1">ST1C</strain>
    </source>
</reference>
<protein>
    <recommendedName>
        <fullName evidence="3">Transposase Tc1-like domain-containing protein</fullName>
    </recommendedName>
</protein>